<dbReference type="EMBL" id="LODT01000001">
    <property type="protein sequence ID" value="KYR02869.1"/>
    <property type="molecule type" value="Genomic_DNA"/>
</dbReference>
<dbReference type="GO" id="GO:0016841">
    <property type="term" value="F:ammonia-lyase activity"/>
    <property type="evidence" value="ECO:0007669"/>
    <property type="project" value="InterPro"/>
</dbReference>
<dbReference type="Pfam" id="PF00221">
    <property type="entry name" value="Lyase_aromatic"/>
    <property type="match status" value="1"/>
</dbReference>
<dbReference type="Gene3D" id="1.20.200.10">
    <property type="entry name" value="Fumarase/aspartase (Central domain)"/>
    <property type="match status" value="1"/>
</dbReference>
<proteinExistence type="inferred from homology"/>
<keyword evidence="2" id="KW-0456">Lyase</keyword>
<comment type="similarity">
    <text evidence="1">Belongs to the PAL/histidase family.</text>
</comment>
<dbReference type="InterPro" id="IPR008948">
    <property type="entry name" value="L-Aspartase-like"/>
</dbReference>
<dbReference type="STRING" id="361077.A0A152A9G8"/>
<dbReference type="InterPro" id="IPR024083">
    <property type="entry name" value="Fumarase/histidase_N"/>
</dbReference>
<organism evidence="2 3">
    <name type="scientific">Tieghemostelium lacteum</name>
    <name type="common">Slime mold</name>
    <name type="synonym">Dictyostelium lacteum</name>
    <dbReference type="NCBI Taxonomy" id="361077"/>
    <lineage>
        <taxon>Eukaryota</taxon>
        <taxon>Amoebozoa</taxon>
        <taxon>Evosea</taxon>
        <taxon>Eumycetozoa</taxon>
        <taxon>Dictyostelia</taxon>
        <taxon>Dictyosteliales</taxon>
        <taxon>Raperosteliaceae</taxon>
        <taxon>Tieghemostelium</taxon>
    </lineage>
</organism>
<protein>
    <submittedName>
        <fullName evidence="2">Putative histidine ammonia-lyase</fullName>
    </submittedName>
</protein>
<dbReference type="CDD" id="cd00332">
    <property type="entry name" value="PAL-HAL"/>
    <property type="match status" value="1"/>
</dbReference>
<keyword evidence="3" id="KW-1185">Reference proteome</keyword>
<dbReference type="InParanoid" id="A0A152A9G8"/>
<dbReference type="InterPro" id="IPR001106">
    <property type="entry name" value="Aromatic_Lyase"/>
</dbReference>
<evidence type="ECO:0000256" key="1">
    <source>
        <dbReference type="ARBA" id="ARBA00007238"/>
    </source>
</evidence>
<reference evidence="2 3" key="1">
    <citation type="submission" date="2015-12" db="EMBL/GenBank/DDBJ databases">
        <title>Dictyostelia acquired genes for synthesis and detection of signals that induce cell-type specialization by lateral gene transfer from prokaryotes.</title>
        <authorList>
            <person name="Gloeckner G."/>
            <person name="Schaap P."/>
        </authorList>
    </citation>
    <scope>NUCLEOTIDE SEQUENCE [LARGE SCALE GENOMIC DNA]</scope>
    <source>
        <strain evidence="2 3">TK</strain>
    </source>
</reference>
<dbReference type="SUPFAM" id="SSF48557">
    <property type="entry name" value="L-aspartase-like"/>
    <property type="match status" value="1"/>
</dbReference>
<dbReference type="PROSITE" id="PS00488">
    <property type="entry name" value="PAL_HISTIDASE"/>
    <property type="match status" value="1"/>
</dbReference>
<accession>A0A152A9G8</accession>
<dbReference type="Gene3D" id="1.10.275.10">
    <property type="entry name" value="Fumarase/aspartase (N-terminal domain)"/>
    <property type="match status" value="1"/>
</dbReference>
<name>A0A152A9G8_TIELA</name>
<dbReference type="PANTHER" id="PTHR10362">
    <property type="entry name" value="HISTIDINE AMMONIA-LYASE"/>
    <property type="match status" value="1"/>
</dbReference>
<gene>
    <name evidence="2" type="ORF">DLAC_00342</name>
</gene>
<evidence type="ECO:0000313" key="2">
    <source>
        <dbReference type="EMBL" id="KYR02869.1"/>
    </source>
</evidence>
<dbReference type="OrthoDB" id="16047at2759"/>
<dbReference type="AlphaFoldDB" id="A0A152A9G8"/>
<comment type="caution">
    <text evidence="2">The sequence shown here is derived from an EMBL/GenBank/DDBJ whole genome shotgun (WGS) entry which is preliminary data.</text>
</comment>
<dbReference type="Proteomes" id="UP000076078">
    <property type="component" value="Unassembled WGS sequence"/>
</dbReference>
<evidence type="ECO:0000313" key="3">
    <source>
        <dbReference type="Proteomes" id="UP000076078"/>
    </source>
</evidence>
<sequence length="532" mass="58752">MRKEIIIQLDNSEIEIEDINLVANGKVEVKLSKSVFNFLEQGREQLEKRLVENHVIYGINTGFGGNANVLIGSDLLQRHQCKLLDSLNCGTGDYFPIPYVRASQFIIVLALSRGWSAVRPVVVKTLLQHLNLGITPQVPIYGSVGASGDLLPLSYIAQSLCGKGMVYYKGNVISAQEALSLTGISEIKLQSKEGLALINGTRVISAVSSLTLHQFEKCFEATIGAVSLIVEALQANTGHYDNRIHLIKGHPGQIQVANMLRQYLDCDDYQKSISKNVEIMCKLNSFGNEGTTEELNEPVQEVYSLRCAPQILGVIIEQIQKAKETCKIEYLSVNDNPLIDPYNGDPLSGGNFMGNHMARVMDGIKIDITLVANHLHSLVALLMHKHFSRGLPNSLSAQPGLSGLKGMQISHSSLVAWLRQEASPACIHNLVTEQFNQDVVSLGLHSAWGSKLMIEKLLNVISMTLIIACQAIDLRKEKLVGNFKLSTQTEMLYNSIRKIVPKLIEDRVTDIDIKSLSVEIQNSTLPFLKFQQ</sequence>
<dbReference type="OMA" id="GTRRNFH"/>
<dbReference type="InterPro" id="IPR022313">
    <property type="entry name" value="Phe/His_NH3-lyase_AS"/>
</dbReference>